<comment type="caution">
    <text evidence="2">The sequence shown here is derived from an EMBL/GenBank/DDBJ whole genome shotgun (WGS) entry which is preliminary data.</text>
</comment>
<sequence>MNKKENACPVCCTIGQPVENVTVRHLVKKELMLSVDDNSYWLCLDEDCDVAYYTETKAMFRKDDLKVPLWFKRDADPKYACYCNEITEEQVIETVVNTGIDSMKDIINAIKSKANAQCRVRNPAGKCCTKAFNEAIEKGKDIRDN</sequence>
<proteinExistence type="predicted"/>
<evidence type="ECO:0000313" key="2">
    <source>
        <dbReference type="EMBL" id="KGK99712.1"/>
    </source>
</evidence>
<accession>A0A099T3R7</accession>
<keyword evidence="3" id="KW-1185">Reference proteome</keyword>
<evidence type="ECO:0000313" key="3">
    <source>
        <dbReference type="Proteomes" id="UP000029859"/>
    </source>
</evidence>
<dbReference type="InterPro" id="IPR040890">
    <property type="entry name" value="Znf_CopZ"/>
</dbReference>
<dbReference type="AlphaFoldDB" id="A0A099T3R7"/>
<dbReference type="Gene3D" id="1.10.10.1100">
    <property type="entry name" value="BFD-like [2Fe-2S]-binding domain"/>
    <property type="match status" value="1"/>
</dbReference>
<reference evidence="2 3" key="1">
    <citation type="submission" date="2014-09" db="EMBL/GenBank/DDBJ databases">
        <title>Draft genome sequence of an obligately methylotrophic methanogen, Methanococcoides methylutens, isolated from marine sediment.</title>
        <authorList>
            <person name="Guan Y."/>
            <person name="Ngugi D.K."/>
            <person name="Blom J."/>
            <person name="Ali S."/>
            <person name="Ferry J.G."/>
            <person name="Stingl U."/>
        </authorList>
    </citation>
    <scope>NUCLEOTIDE SEQUENCE [LARGE SCALE GENOMIC DNA]</scope>
    <source>
        <strain evidence="2 3">DSM 2657</strain>
    </source>
</reference>
<dbReference type="CDD" id="cd10141">
    <property type="entry name" value="CopZ-like_Fer2_BFD-like"/>
    <property type="match status" value="1"/>
</dbReference>
<evidence type="ECO:0000259" key="1">
    <source>
        <dbReference type="Pfam" id="PF18423"/>
    </source>
</evidence>
<feature type="domain" description="CopZ zinc binding" evidence="1">
    <location>
        <begin position="6"/>
        <end position="66"/>
    </location>
</feature>
<name>A0A099T3R7_METMT</name>
<dbReference type="Proteomes" id="UP000029859">
    <property type="component" value="Unassembled WGS sequence"/>
</dbReference>
<gene>
    <name evidence="2" type="ORF">LI82_00360</name>
</gene>
<protein>
    <recommendedName>
        <fullName evidence="1">CopZ zinc binding domain-containing protein</fullName>
    </recommendedName>
</protein>
<dbReference type="Pfam" id="PF18423">
    <property type="entry name" value="zf_CopZ"/>
    <property type="match status" value="1"/>
</dbReference>
<dbReference type="InterPro" id="IPR041854">
    <property type="entry name" value="BFD-like_2Fe2S-bd_dom_sf"/>
</dbReference>
<dbReference type="Gene3D" id="2.20.25.270">
    <property type="match status" value="1"/>
</dbReference>
<organism evidence="2 3">
    <name type="scientific">Methanococcoides methylutens</name>
    <dbReference type="NCBI Taxonomy" id="2226"/>
    <lineage>
        <taxon>Archaea</taxon>
        <taxon>Methanobacteriati</taxon>
        <taxon>Methanobacteriota</taxon>
        <taxon>Stenosarchaea group</taxon>
        <taxon>Methanomicrobia</taxon>
        <taxon>Methanosarcinales</taxon>
        <taxon>Methanosarcinaceae</taxon>
        <taxon>Methanococcoides</taxon>
    </lineage>
</organism>
<dbReference type="EMBL" id="JRHO01000002">
    <property type="protein sequence ID" value="KGK99712.1"/>
    <property type="molecule type" value="Genomic_DNA"/>
</dbReference>